<dbReference type="GO" id="GO:0008168">
    <property type="term" value="F:methyltransferase activity"/>
    <property type="evidence" value="ECO:0007669"/>
    <property type="project" value="UniProtKB-KW"/>
</dbReference>
<name>A0A8J7M875_9RHOB</name>
<dbReference type="Pfam" id="PF13578">
    <property type="entry name" value="Methyltransf_24"/>
    <property type="match status" value="1"/>
</dbReference>
<sequence length="226" mass="25098">MTILYYAHQLVNMLIGSLGLRVERKYPRMPDAPTVPDFLLADCRVLSGREQLLELLPRGGIAAEIGVADGSFSEAILSINQPKRLYLVDAWATARYRAALDHVKVRFSREIEAGTIVIERGMSLDAMQKIPNGSLDWVYIDTNHDFFTTRKELSIAERIVKSNGLIAGHDFCNGNPYKALPYGVIPAVCDFCVERNWAMAYLALSPNGHFSFCLRKSDRSAADGSG</sequence>
<keyword evidence="1" id="KW-0808">Transferase</keyword>
<gene>
    <name evidence="1" type="ORF">H0I76_14380</name>
</gene>
<dbReference type="RefSeq" id="WP_200611111.1">
    <property type="nucleotide sequence ID" value="NZ_JAEHHL010000008.1"/>
</dbReference>
<dbReference type="Proteomes" id="UP000655420">
    <property type="component" value="Unassembled WGS sequence"/>
</dbReference>
<reference evidence="1" key="1">
    <citation type="submission" date="2020-12" db="EMBL/GenBank/DDBJ databases">
        <title>Bacterial taxonomy.</title>
        <authorList>
            <person name="Pan X."/>
        </authorList>
    </citation>
    <scope>NUCLEOTIDE SEQUENCE</scope>
    <source>
        <strain evidence="1">M0105</strain>
    </source>
</reference>
<dbReference type="AlphaFoldDB" id="A0A8J7M875"/>
<dbReference type="GO" id="GO:0032259">
    <property type="term" value="P:methylation"/>
    <property type="evidence" value="ECO:0007669"/>
    <property type="project" value="UniProtKB-KW"/>
</dbReference>
<accession>A0A8J7M875</accession>
<proteinExistence type="predicted"/>
<dbReference type="InterPro" id="IPR029063">
    <property type="entry name" value="SAM-dependent_MTases_sf"/>
</dbReference>
<protein>
    <submittedName>
        <fullName evidence="1">Class I SAM-dependent methyltransferase</fullName>
    </submittedName>
</protein>
<dbReference type="Gene3D" id="3.40.50.150">
    <property type="entry name" value="Vaccinia Virus protein VP39"/>
    <property type="match status" value="1"/>
</dbReference>
<evidence type="ECO:0000313" key="1">
    <source>
        <dbReference type="EMBL" id="MBK0400384.1"/>
    </source>
</evidence>
<dbReference type="SUPFAM" id="SSF53335">
    <property type="entry name" value="S-adenosyl-L-methionine-dependent methyltransferases"/>
    <property type="match status" value="1"/>
</dbReference>
<organism evidence="1 2">
    <name type="scientific">Thermohalobaculum xanthum</name>
    <dbReference type="NCBI Taxonomy" id="2753746"/>
    <lineage>
        <taxon>Bacteria</taxon>
        <taxon>Pseudomonadati</taxon>
        <taxon>Pseudomonadota</taxon>
        <taxon>Alphaproteobacteria</taxon>
        <taxon>Rhodobacterales</taxon>
        <taxon>Paracoccaceae</taxon>
        <taxon>Thermohalobaculum</taxon>
    </lineage>
</organism>
<comment type="caution">
    <text evidence="1">The sequence shown here is derived from an EMBL/GenBank/DDBJ whole genome shotgun (WGS) entry which is preliminary data.</text>
</comment>
<evidence type="ECO:0000313" key="2">
    <source>
        <dbReference type="Proteomes" id="UP000655420"/>
    </source>
</evidence>
<keyword evidence="2" id="KW-1185">Reference proteome</keyword>
<keyword evidence="1" id="KW-0489">Methyltransferase</keyword>
<dbReference type="EMBL" id="JAEHHL010000008">
    <property type="protein sequence ID" value="MBK0400384.1"/>
    <property type="molecule type" value="Genomic_DNA"/>
</dbReference>